<reference evidence="1 2" key="1">
    <citation type="submission" date="2016-07" db="EMBL/GenBank/DDBJ databases">
        <title>Pervasive Adenine N6-methylation of Active Genes in Fungi.</title>
        <authorList>
            <consortium name="DOE Joint Genome Institute"/>
            <person name="Mondo S.J."/>
            <person name="Dannebaum R.O."/>
            <person name="Kuo R.C."/>
            <person name="Labutti K."/>
            <person name="Haridas S."/>
            <person name="Kuo A."/>
            <person name="Salamov A."/>
            <person name="Ahrendt S.R."/>
            <person name="Lipzen A."/>
            <person name="Sullivan W."/>
            <person name="Andreopoulos W.B."/>
            <person name="Clum A."/>
            <person name="Lindquist E."/>
            <person name="Daum C."/>
            <person name="Ramamoorthy G.K."/>
            <person name="Gryganskyi A."/>
            <person name="Culley D."/>
            <person name="Magnuson J.K."/>
            <person name="James T.Y."/>
            <person name="O'Malley M.A."/>
            <person name="Stajich J.E."/>
            <person name="Spatafora J.W."/>
            <person name="Visel A."/>
            <person name="Grigoriev I.V."/>
        </authorList>
    </citation>
    <scope>NUCLEOTIDE SEQUENCE [LARGE SCALE GENOMIC DNA]</scope>
    <source>
        <strain evidence="1 2">CBS 115471</strain>
    </source>
</reference>
<evidence type="ECO:0008006" key="3">
    <source>
        <dbReference type="Google" id="ProtNLM"/>
    </source>
</evidence>
<accession>A0A1Y1YVK2</accession>
<comment type="caution">
    <text evidence="1">The sequence shown here is derived from an EMBL/GenBank/DDBJ whole genome shotgun (WGS) entry which is preliminary data.</text>
</comment>
<organism evidence="1 2">
    <name type="scientific">Clohesyomyces aquaticus</name>
    <dbReference type="NCBI Taxonomy" id="1231657"/>
    <lineage>
        <taxon>Eukaryota</taxon>
        <taxon>Fungi</taxon>
        <taxon>Dikarya</taxon>
        <taxon>Ascomycota</taxon>
        <taxon>Pezizomycotina</taxon>
        <taxon>Dothideomycetes</taxon>
        <taxon>Pleosporomycetidae</taxon>
        <taxon>Pleosporales</taxon>
        <taxon>Lindgomycetaceae</taxon>
        <taxon>Clohesyomyces</taxon>
    </lineage>
</organism>
<sequence>EEAESIPTLEPQQYLVSSKALCLVSPVFRAMLKGGFRESLRLENHTHASHFIPIYDDDTQAMATFCGAAHFQTHLIPSQPSTEFMDKFATICDKYNSTGAFRYHATAWLHNWIRLFGTMDNFTDSSLNDLGRLLAFAYVFNCEGEFAQVAWLLFLHHEGPFSGKNSQVAVLPSHPLVNHDLLAELDIKRQECCELIHQGLISPLSWKWRTLQHQGCWRAAKAIGQYLAQVQDILGVLPYDLQFSGHKFDDMLKKIRTMANFSIYSISCTCRCCYPEPTQELFDDLKTAVAKI</sequence>
<evidence type="ECO:0000313" key="2">
    <source>
        <dbReference type="Proteomes" id="UP000193144"/>
    </source>
</evidence>
<keyword evidence="2" id="KW-1185">Reference proteome</keyword>
<protein>
    <recommendedName>
        <fullName evidence="3">BTB domain-containing protein</fullName>
    </recommendedName>
</protein>
<feature type="non-terminal residue" evidence="1">
    <location>
        <position position="1"/>
    </location>
</feature>
<proteinExistence type="predicted"/>
<dbReference type="AlphaFoldDB" id="A0A1Y1YVK2"/>
<dbReference type="OrthoDB" id="3817582at2759"/>
<name>A0A1Y1YVK2_9PLEO</name>
<dbReference type="Proteomes" id="UP000193144">
    <property type="component" value="Unassembled WGS sequence"/>
</dbReference>
<evidence type="ECO:0000313" key="1">
    <source>
        <dbReference type="EMBL" id="ORY01979.1"/>
    </source>
</evidence>
<feature type="non-terminal residue" evidence="1">
    <location>
        <position position="292"/>
    </location>
</feature>
<gene>
    <name evidence="1" type="ORF">BCR34DRAFT_438224</name>
</gene>
<dbReference type="STRING" id="1231657.A0A1Y1YVK2"/>
<dbReference type="EMBL" id="MCFA01000163">
    <property type="protein sequence ID" value="ORY01979.1"/>
    <property type="molecule type" value="Genomic_DNA"/>
</dbReference>